<comment type="caution">
    <text evidence="1">The sequence shown here is derived from an EMBL/GenBank/DDBJ whole genome shotgun (WGS) entry which is preliminary data.</text>
</comment>
<accession>A0A1F7FI97</accession>
<proteinExistence type="predicted"/>
<dbReference type="AlphaFoldDB" id="A0A1F7FI97"/>
<evidence type="ECO:0000313" key="1">
    <source>
        <dbReference type="EMBL" id="OGK06353.1"/>
    </source>
</evidence>
<dbReference type="EMBL" id="MFYX01000033">
    <property type="protein sequence ID" value="OGK06353.1"/>
    <property type="molecule type" value="Genomic_DNA"/>
</dbReference>
<dbReference type="Proteomes" id="UP000179243">
    <property type="component" value="Unassembled WGS sequence"/>
</dbReference>
<organism evidence="1 2">
    <name type="scientific">Candidatus Raymondbacteria bacterium RIFOXYD12_FULL_49_13</name>
    <dbReference type="NCBI Taxonomy" id="1817890"/>
    <lineage>
        <taxon>Bacteria</taxon>
        <taxon>Raymondiibacteriota</taxon>
    </lineage>
</organism>
<gene>
    <name evidence="1" type="ORF">A2519_08780</name>
</gene>
<evidence type="ECO:0008006" key="3">
    <source>
        <dbReference type="Google" id="ProtNLM"/>
    </source>
</evidence>
<evidence type="ECO:0000313" key="2">
    <source>
        <dbReference type="Proteomes" id="UP000179243"/>
    </source>
</evidence>
<sequence>MEKELRTLLARLTSAYETMKKISDWRALRSLKDIDAINAIVARRGEVLAEIQLLAAQLPQDKETLPASLVSQYEKLRLLVEEIAAEDRNFMDQVRKRMREIQEELTAQYFMKKHVLSSYRKQQYAFSA</sequence>
<reference evidence="1 2" key="1">
    <citation type="journal article" date="2016" name="Nat. Commun.">
        <title>Thousands of microbial genomes shed light on interconnected biogeochemical processes in an aquifer system.</title>
        <authorList>
            <person name="Anantharaman K."/>
            <person name="Brown C.T."/>
            <person name="Hug L.A."/>
            <person name="Sharon I."/>
            <person name="Castelle C.J."/>
            <person name="Probst A.J."/>
            <person name="Thomas B.C."/>
            <person name="Singh A."/>
            <person name="Wilkins M.J."/>
            <person name="Karaoz U."/>
            <person name="Brodie E.L."/>
            <person name="Williams K.H."/>
            <person name="Hubbard S.S."/>
            <person name="Banfield J.F."/>
        </authorList>
    </citation>
    <scope>NUCLEOTIDE SEQUENCE [LARGE SCALE GENOMIC DNA]</scope>
</reference>
<protein>
    <recommendedName>
        <fullName evidence="3">Flagellar protein FliT</fullName>
    </recommendedName>
</protein>
<name>A0A1F7FI97_UNCRA</name>